<gene>
    <name evidence="2" type="ORF">HZF24_04820</name>
</gene>
<accession>A0A974BIL9</accession>
<keyword evidence="1" id="KW-0472">Membrane</keyword>
<dbReference type="EMBL" id="JACBNQ010000003">
    <property type="protein sequence ID" value="NYB73457.1"/>
    <property type="molecule type" value="Genomic_DNA"/>
</dbReference>
<dbReference type="Proteomes" id="UP000611629">
    <property type="component" value="Unassembled WGS sequence"/>
</dbReference>
<reference evidence="2" key="1">
    <citation type="submission" date="2020-07" db="EMBL/GenBank/DDBJ databases">
        <title>Genomic analysis of a strain of Sedimentibacter Hydroxybenzoicus DSM7310.</title>
        <authorList>
            <person name="Ma S."/>
        </authorList>
    </citation>
    <scope>NUCLEOTIDE SEQUENCE</scope>
    <source>
        <strain evidence="2">DSM 7310</strain>
    </source>
</reference>
<evidence type="ECO:0000313" key="3">
    <source>
        <dbReference type="Proteomes" id="UP000611629"/>
    </source>
</evidence>
<keyword evidence="3" id="KW-1185">Reference proteome</keyword>
<dbReference type="AlphaFoldDB" id="A0A974BIL9"/>
<keyword evidence="1" id="KW-1133">Transmembrane helix</keyword>
<keyword evidence="1" id="KW-0812">Transmembrane</keyword>
<evidence type="ECO:0000313" key="2">
    <source>
        <dbReference type="EMBL" id="NYB73457.1"/>
    </source>
</evidence>
<protein>
    <submittedName>
        <fullName evidence="2">Uncharacterized protein</fullName>
    </submittedName>
</protein>
<organism evidence="2 3">
    <name type="scientific">Sedimentibacter hydroxybenzoicus DSM 7310</name>
    <dbReference type="NCBI Taxonomy" id="1123245"/>
    <lineage>
        <taxon>Bacteria</taxon>
        <taxon>Bacillati</taxon>
        <taxon>Bacillota</taxon>
        <taxon>Tissierellia</taxon>
        <taxon>Sedimentibacter</taxon>
    </lineage>
</organism>
<sequence length="99" mass="11285">MYYIAEISCVINGIFIAEKLLSRPYMAKESKALTIFGKYLSPVLVLLSYVSRYLFLDDTLKNMPLSAHMGIGLLWGFFMGSTSYYAKARIAKRKENITQ</sequence>
<feature type="transmembrane region" description="Helical" evidence="1">
    <location>
        <begin position="67"/>
        <end position="86"/>
    </location>
</feature>
<feature type="transmembrane region" description="Helical" evidence="1">
    <location>
        <begin position="32"/>
        <end position="55"/>
    </location>
</feature>
<dbReference type="RefSeq" id="WP_179237157.1">
    <property type="nucleotide sequence ID" value="NZ_JACBNQ010000003.1"/>
</dbReference>
<proteinExistence type="predicted"/>
<comment type="caution">
    <text evidence="2">The sequence shown here is derived from an EMBL/GenBank/DDBJ whole genome shotgun (WGS) entry which is preliminary data.</text>
</comment>
<name>A0A974BIL9_SEDHY</name>
<evidence type="ECO:0000256" key="1">
    <source>
        <dbReference type="SAM" id="Phobius"/>
    </source>
</evidence>